<name>A0A9K3KZC5_9STRA</name>
<dbReference type="Pfam" id="PF02585">
    <property type="entry name" value="PIG-L"/>
    <property type="match status" value="1"/>
</dbReference>
<gene>
    <name evidence="2" type="ORF">IV203_008781</name>
</gene>
<evidence type="ECO:0000313" key="2">
    <source>
        <dbReference type="EMBL" id="KAG7352733.1"/>
    </source>
</evidence>
<keyword evidence="3" id="KW-1185">Reference proteome</keyword>
<dbReference type="Pfam" id="PF10354">
    <property type="entry name" value="BMT5-like"/>
    <property type="match status" value="1"/>
</dbReference>
<dbReference type="CDD" id="cd00165">
    <property type="entry name" value="S4"/>
    <property type="match status" value="1"/>
</dbReference>
<dbReference type="GO" id="GO:0070042">
    <property type="term" value="F:rRNA (uridine-N3-)-methyltransferase activity"/>
    <property type="evidence" value="ECO:0007669"/>
    <property type="project" value="InterPro"/>
</dbReference>
<sequence>MSEKQTNISANDSRKKLNVLTVGDGNLTLSLALARAYGEEHVTVTASVLEATPDEHLEAFPDAPYTELQERNVSLLYGVDATQLHASQNPLLATTQWDLISFHHPHLGLSSLVEGREEEHAEKHHQLLCHYLYSASQIATLVHVCLCGTQPQTWKLFQAADKQNLTQVKTISTAAPFSHILWALDDTSQLPEPAPVQAEFTAPRRYRNGKLGSRHFLGKYGYQHRRTEGDRYIGSSQDMRVAASIHYVFASKSKNDTDRNQSRSIFNEEDRTCFICGSSFSSRAQLDEHRLAPARPDFARTKRNIDRIDELQSSKNVASSFHDAMVPDTPVSRDYDEVIVTTVKDECHEKRLRWFLQHKTIDGLSKRRAGSMVHKGLVVVNGEMVCDDSRILHAGDQVTLFQELSLTHNVSKLSQTIEVHYRSSMDEWIVVWKPAGMRNRGDFPGTLEKLTSEQEGTFYHSITAMEASCPGFCLMRKAQSPLSTSNLKAQYHVTVLVHGKIPDDWYPSKMVCVQKEAKWREKKRQTMKKECGGDVVSTDDGKSQVSLTITPLETTLFQDSCDHNATTSLSTLLIVTPHPASGILCHFLRTSGFPVVGDKFCRKEYMTLKRSIRNRLKDKLCLGCYAVEIEDFLRLGMDRSIFRKEVPEKLSAKGWGRFLEQESFSKRTPLVDLATTKKIYVLVIAHPDDESMFFLPTIQCLKREQPASLIWLLCLTNGNYDGLGSIREKELLAAGNLLKIDKTIVQDNPLLQDHPTKRWDKVVVASAVRTALVDHLNLLNVLPEVQCEIILITFDEKGVSGHRNHIDTYLGVSHFMVQQGLVSQSSNEVMSNFLVVKEAWKLHSESNVFFKYFPVVSWLLLILSLLLGDSISANPATRLQPWRKTGTSLVFRLHQPSLNWKSMTTHRSQFVWYRRLFVVFSCYTYYNQLRLISAIPCNDRENKKMR</sequence>
<proteinExistence type="predicted"/>
<feature type="domain" description="25S rRNA (uridine-N(3))-methyltransferase BMT5-like" evidence="1">
    <location>
        <begin position="20"/>
        <end position="170"/>
    </location>
</feature>
<dbReference type="EMBL" id="JAGRRH010000017">
    <property type="protein sequence ID" value="KAG7352733.1"/>
    <property type="molecule type" value="Genomic_DNA"/>
</dbReference>
<dbReference type="AlphaFoldDB" id="A0A9K3KZC5"/>
<dbReference type="GO" id="GO:0005783">
    <property type="term" value="C:endoplasmic reticulum"/>
    <property type="evidence" value="ECO:0007669"/>
    <property type="project" value="TreeGrafter"/>
</dbReference>
<dbReference type="InterPro" id="IPR019446">
    <property type="entry name" value="BMT5-like"/>
</dbReference>
<evidence type="ECO:0000313" key="3">
    <source>
        <dbReference type="Proteomes" id="UP000693970"/>
    </source>
</evidence>
<reference evidence="2" key="2">
    <citation type="submission" date="2021-04" db="EMBL/GenBank/DDBJ databases">
        <authorList>
            <person name="Podell S."/>
        </authorList>
    </citation>
    <scope>NUCLEOTIDE SEQUENCE</scope>
    <source>
        <strain evidence="2">Hildebrandi</strain>
    </source>
</reference>
<accession>A0A9K3KZC5</accession>
<dbReference type="PANTHER" id="PTHR12993">
    <property type="entry name" value="N-ACETYLGLUCOSAMINYL-PHOSPHATIDYLINOSITOL DE-N-ACETYLASE-RELATED"/>
    <property type="match status" value="1"/>
</dbReference>
<reference evidence="2" key="1">
    <citation type="journal article" date="2021" name="Sci. Rep.">
        <title>Diploid genomic architecture of Nitzschia inconspicua, an elite biomass production diatom.</title>
        <authorList>
            <person name="Oliver A."/>
            <person name="Podell S."/>
            <person name="Pinowska A."/>
            <person name="Traller J.C."/>
            <person name="Smith S.R."/>
            <person name="McClure R."/>
            <person name="Beliaev A."/>
            <person name="Bohutskyi P."/>
            <person name="Hill E.A."/>
            <person name="Rabines A."/>
            <person name="Zheng H."/>
            <person name="Allen L.Z."/>
            <person name="Kuo A."/>
            <person name="Grigoriev I.V."/>
            <person name="Allen A.E."/>
            <person name="Hazlebeck D."/>
            <person name="Allen E.E."/>
        </authorList>
    </citation>
    <scope>NUCLEOTIDE SEQUENCE</scope>
    <source>
        <strain evidence="2">Hildebrandi</strain>
    </source>
</reference>
<dbReference type="OrthoDB" id="273345at2759"/>
<dbReference type="GO" id="GO:0000225">
    <property type="term" value="F:N-acetylglucosaminylphosphatidylinositol deacetylase activity"/>
    <property type="evidence" value="ECO:0007669"/>
    <property type="project" value="TreeGrafter"/>
</dbReference>
<dbReference type="GO" id="GO:0070475">
    <property type="term" value="P:rRNA base methylation"/>
    <property type="evidence" value="ECO:0007669"/>
    <property type="project" value="InterPro"/>
</dbReference>
<organism evidence="2 3">
    <name type="scientific">Nitzschia inconspicua</name>
    <dbReference type="NCBI Taxonomy" id="303405"/>
    <lineage>
        <taxon>Eukaryota</taxon>
        <taxon>Sar</taxon>
        <taxon>Stramenopiles</taxon>
        <taxon>Ochrophyta</taxon>
        <taxon>Bacillariophyta</taxon>
        <taxon>Bacillariophyceae</taxon>
        <taxon>Bacillariophycidae</taxon>
        <taxon>Bacillariales</taxon>
        <taxon>Bacillariaceae</taxon>
        <taxon>Nitzschia</taxon>
    </lineage>
</organism>
<evidence type="ECO:0000259" key="1">
    <source>
        <dbReference type="Pfam" id="PF10354"/>
    </source>
</evidence>
<dbReference type="InterPro" id="IPR003737">
    <property type="entry name" value="GlcNAc_PI_deacetylase-related"/>
</dbReference>
<dbReference type="PANTHER" id="PTHR12993:SF11">
    <property type="entry name" value="N-ACETYLGLUCOSAMINYL-PHOSPHATIDYLINOSITOL DE-N-ACETYLASE"/>
    <property type="match status" value="1"/>
</dbReference>
<dbReference type="Proteomes" id="UP000693970">
    <property type="component" value="Unassembled WGS sequence"/>
</dbReference>
<protein>
    <recommendedName>
        <fullName evidence="1">25S rRNA (uridine-N(3))-methyltransferase BMT5-like domain-containing protein</fullName>
    </recommendedName>
</protein>
<comment type="caution">
    <text evidence="2">The sequence shown here is derived from an EMBL/GenBank/DDBJ whole genome shotgun (WGS) entry which is preliminary data.</text>
</comment>